<evidence type="ECO:0000313" key="3">
    <source>
        <dbReference type="Proteomes" id="UP001249851"/>
    </source>
</evidence>
<accession>A0AAD9V3W5</accession>
<reference evidence="2" key="1">
    <citation type="journal article" date="2023" name="G3 (Bethesda)">
        <title>Whole genome assembly and annotation of the endangered Caribbean coral Acropora cervicornis.</title>
        <authorList>
            <person name="Selwyn J.D."/>
            <person name="Vollmer S.V."/>
        </authorList>
    </citation>
    <scope>NUCLEOTIDE SEQUENCE</scope>
    <source>
        <strain evidence="2">K2</strain>
    </source>
</reference>
<dbReference type="AlphaFoldDB" id="A0AAD9V3W5"/>
<dbReference type="SUPFAM" id="SSF57535">
    <property type="entry name" value="Complement control module/SCR domain"/>
    <property type="match status" value="1"/>
</dbReference>
<keyword evidence="1" id="KW-1015">Disulfide bond</keyword>
<proteinExistence type="predicted"/>
<name>A0AAD9V3W5_ACRCE</name>
<protein>
    <submittedName>
        <fullName evidence="2">Uncharacterized protein</fullName>
    </submittedName>
</protein>
<evidence type="ECO:0000313" key="2">
    <source>
        <dbReference type="EMBL" id="KAK2560281.1"/>
    </source>
</evidence>
<dbReference type="Proteomes" id="UP001249851">
    <property type="component" value="Unassembled WGS sequence"/>
</dbReference>
<gene>
    <name evidence="2" type="ORF">P5673_017274</name>
</gene>
<comment type="caution">
    <text evidence="2">The sequence shown here is derived from an EMBL/GenBank/DDBJ whole genome shotgun (WGS) entry which is preliminary data.</text>
</comment>
<keyword evidence="3" id="KW-1185">Reference proteome</keyword>
<reference evidence="2" key="2">
    <citation type="journal article" date="2023" name="Science">
        <title>Genomic signatures of disease resistance in endangered staghorn corals.</title>
        <authorList>
            <person name="Vollmer S.V."/>
            <person name="Selwyn J.D."/>
            <person name="Despard B.A."/>
            <person name="Roesel C.L."/>
        </authorList>
    </citation>
    <scope>NUCLEOTIDE SEQUENCE</scope>
    <source>
        <strain evidence="2">K2</strain>
    </source>
</reference>
<evidence type="ECO:0000256" key="1">
    <source>
        <dbReference type="ARBA" id="ARBA00023157"/>
    </source>
</evidence>
<sequence>MSMMFSLPAMKFIIGCFFLGVIIVTIARAEESYLEDLADEEFAGKKCPIYPPPENGALAITYIGSDALCSIQCMHGYDFESTPPALYLCVRGTWKFISLLGNTDTSLPWPNCAKVPFKYALIPLLVQRTPCRCFKAAERLFECLRDDGKLAKACEKEFRQNIPKGMKRMVS</sequence>
<organism evidence="2 3">
    <name type="scientific">Acropora cervicornis</name>
    <name type="common">Staghorn coral</name>
    <dbReference type="NCBI Taxonomy" id="6130"/>
    <lineage>
        <taxon>Eukaryota</taxon>
        <taxon>Metazoa</taxon>
        <taxon>Cnidaria</taxon>
        <taxon>Anthozoa</taxon>
        <taxon>Hexacorallia</taxon>
        <taxon>Scleractinia</taxon>
        <taxon>Astrocoeniina</taxon>
        <taxon>Acroporidae</taxon>
        <taxon>Acropora</taxon>
    </lineage>
</organism>
<dbReference type="EMBL" id="JARQWQ010000037">
    <property type="protein sequence ID" value="KAK2560281.1"/>
    <property type="molecule type" value="Genomic_DNA"/>
</dbReference>
<dbReference type="InterPro" id="IPR035976">
    <property type="entry name" value="Sushi/SCR/CCP_sf"/>
</dbReference>